<evidence type="ECO:0000313" key="2">
    <source>
        <dbReference type="Proteomes" id="UP000789901"/>
    </source>
</evidence>
<feature type="non-terminal residue" evidence="1">
    <location>
        <position position="1"/>
    </location>
</feature>
<name>A0ABM8W4E9_GIGMA</name>
<accession>A0ABM8W4E9</accession>
<dbReference type="EMBL" id="CAJVQB010001131">
    <property type="protein sequence ID" value="CAG8522192.1"/>
    <property type="molecule type" value="Genomic_DNA"/>
</dbReference>
<evidence type="ECO:0000313" key="1">
    <source>
        <dbReference type="EMBL" id="CAG8522192.1"/>
    </source>
</evidence>
<sequence>PLPAYHIYYKIDIGNAEDLNNTTEIVEIESDKENLMETFTVHIAFF</sequence>
<gene>
    <name evidence="1" type="ORF">GMARGA_LOCUS3211</name>
</gene>
<comment type="caution">
    <text evidence="1">The sequence shown here is derived from an EMBL/GenBank/DDBJ whole genome shotgun (WGS) entry which is preliminary data.</text>
</comment>
<reference evidence="1 2" key="1">
    <citation type="submission" date="2021-06" db="EMBL/GenBank/DDBJ databases">
        <authorList>
            <person name="Kallberg Y."/>
            <person name="Tangrot J."/>
            <person name="Rosling A."/>
        </authorList>
    </citation>
    <scope>NUCLEOTIDE SEQUENCE [LARGE SCALE GENOMIC DNA]</scope>
    <source>
        <strain evidence="1 2">120-4 pot B 10/14</strain>
    </source>
</reference>
<proteinExistence type="predicted"/>
<dbReference type="Proteomes" id="UP000789901">
    <property type="component" value="Unassembled WGS sequence"/>
</dbReference>
<keyword evidence="2" id="KW-1185">Reference proteome</keyword>
<protein>
    <submittedName>
        <fullName evidence="1">28826_t:CDS:1</fullName>
    </submittedName>
</protein>
<organism evidence="1 2">
    <name type="scientific">Gigaspora margarita</name>
    <dbReference type="NCBI Taxonomy" id="4874"/>
    <lineage>
        <taxon>Eukaryota</taxon>
        <taxon>Fungi</taxon>
        <taxon>Fungi incertae sedis</taxon>
        <taxon>Mucoromycota</taxon>
        <taxon>Glomeromycotina</taxon>
        <taxon>Glomeromycetes</taxon>
        <taxon>Diversisporales</taxon>
        <taxon>Gigasporaceae</taxon>
        <taxon>Gigaspora</taxon>
    </lineage>
</organism>